<proteinExistence type="predicted"/>
<dbReference type="RefSeq" id="WP_115288506.1">
    <property type="nucleotide sequence ID" value="NZ_FNZC01000046.1"/>
</dbReference>
<dbReference type="EMBL" id="UGUV01000003">
    <property type="protein sequence ID" value="SUE72486.1"/>
    <property type="molecule type" value="Genomic_DNA"/>
</dbReference>
<dbReference type="Proteomes" id="UP000255303">
    <property type="component" value="Unassembled WGS sequence"/>
</dbReference>
<evidence type="ECO:0000313" key="2">
    <source>
        <dbReference type="EMBL" id="SUE72486.1"/>
    </source>
</evidence>
<organism evidence="2 3">
    <name type="scientific">Ectopseudomonas oleovorans</name>
    <name type="common">Pseudomonas oleovorans</name>
    <dbReference type="NCBI Taxonomy" id="301"/>
    <lineage>
        <taxon>Bacteria</taxon>
        <taxon>Pseudomonadati</taxon>
        <taxon>Pseudomonadota</taxon>
        <taxon>Gammaproteobacteria</taxon>
        <taxon>Pseudomonadales</taxon>
        <taxon>Pseudomonadaceae</taxon>
        <taxon>Ectopseudomonas</taxon>
    </lineage>
</organism>
<keyword evidence="1" id="KW-1133">Transmembrane helix</keyword>
<reference evidence="2 3" key="1">
    <citation type="submission" date="2018-06" db="EMBL/GenBank/DDBJ databases">
        <authorList>
            <consortium name="Pathogen Informatics"/>
            <person name="Doyle S."/>
        </authorList>
    </citation>
    <scope>NUCLEOTIDE SEQUENCE [LARGE SCALE GENOMIC DNA]</scope>
    <source>
        <strain evidence="2 3">NCTC10692</strain>
    </source>
</reference>
<feature type="transmembrane region" description="Helical" evidence="1">
    <location>
        <begin position="99"/>
        <end position="117"/>
    </location>
</feature>
<feature type="transmembrane region" description="Helical" evidence="1">
    <location>
        <begin position="484"/>
        <end position="507"/>
    </location>
</feature>
<name>A0A379PJM0_ECTOL</name>
<feature type="transmembrane region" description="Helical" evidence="1">
    <location>
        <begin position="39"/>
        <end position="62"/>
    </location>
</feature>
<accession>A0A379PJM0</accession>
<keyword evidence="1" id="KW-0812">Transmembrane</keyword>
<keyword evidence="1" id="KW-0472">Membrane</keyword>
<evidence type="ECO:0000313" key="3">
    <source>
        <dbReference type="Proteomes" id="UP000255303"/>
    </source>
</evidence>
<feature type="transmembrane region" description="Helical" evidence="1">
    <location>
        <begin position="74"/>
        <end position="92"/>
    </location>
</feature>
<evidence type="ECO:0000256" key="1">
    <source>
        <dbReference type="SAM" id="Phobius"/>
    </source>
</evidence>
<sequence>MATPTIRPTMRSSSHMGGIGKLQWLGSTPARDWLLKRTWALFLFALLWSAYLLLVGALPHLVSGTSINSLTFEYRDYLLRAFVVFAVAHLFVRKTNFKLLIAIPPITLALQLGLDVYDFSEWYSRTFRVNLHELNAQLFVVPVQLMVLATGIYFCCRKHLRTTTRIFATTMLAGSIVSTLGFHLSIVNVTYKPVERVYADNLRSLVGLDDPADTCRAMDFDCQYIRLGRLGWDDDHLLDPQLPIAHNAILAEALSTHAWVRRGEGLDHWLGIATAKEQGAQVAETLLPLEWLSPLMESAYGGLGCNGDGAQCYVATREAIDQLPSFSRSIIDTLLNSEAFIHAWLHVYDFDGDGFVEPALFAAGRRSGAQPLLVVSPLPQGAFDRLTDSISDRGCSVERCLSAESRHDLHASSLPASVQVILEQALAQTYDAPSKLWVDKALSRNPVLYINRPEFLRVYAFKDGVIRVFTSPQAFSDTTLDLKLTFNLIIGLFSVSWLTLGVFLILFHTRRQLLAG</sequence>
<feature type="transmembrane region" description="Helical" evidence="1">
    <location>
        <begin position="166"/>
        <end position="186"/>
    </location>
</feature>
<gene>
    <name evidence="2" type="ORF">NCTC10692_04642</name>
</gene>
<dbReference type="AlphaFoldDB" id="A0A379PJM0"/>
<protein>
    <submittedName>
        <fullName evidence="2">Uncharacterized protein</fullName>
    </submittedName>
</protein>
<feature type="transmembrane region" description="Helical" evidence="1">
    <location>
        <begin position="137"/>
        <end position="154"/>
    </location>
</feature>